<dbReference type="SUPFAM" id="SSF46689">
    <property type="entry name" value="Homeodomain-like"/>
    <property type="match status" value="1"/>
</dbReference>
<reference evidence="6 7" key="1">
    <citation type="submission" date="2019-08" db="EMBL/GenBank/DDBJ databases">
        <title>In-depth cultivation of the pig gut microbiome towards novel bacterial diversity and tailored functional studies.</title>
        <authorList>
            <person name="Wylensek D."/>
            <person name="Hitch T.C.A."/>
            <person name="Clavel T."/>
        </authorList>
    </citation>
    <scope>NUCLEOTIDE SEQUENCE [LARGE SCALE GENOMIC DNA]</scope>
    <source>
        <strain evidence="6 7">WB03_NA08</strain>
    </source>
</reference>
<keyword evidence="2 4" id="KW-0238">DNA-binding</keyword>
<dbReference type="InterPro" id="IPR041479">
    <property type="entry name" value="TetR_CgmR_C"/>
</dbReference>
<evidence type="ECO:0000313" key="7">
    <source>
        <dbReference type="Proteomes" id="UP000470875"/>
    </source>
</evidence>
<dbReference type="Gene3D" id="1.10.357.10">
    <property type="entry name" value="Tetracycline Repressor, domain 2"/>
    <property type="match status" value="1"/>
</dbReference>
<protein>
    <submittedName>
        <fullName evidence="6">TetR/AcrR family transcriptional regulator</fullName>
    </submittedName>
</protein>
<dbReference type="GO" id="GO:0000976">
    <property type="term" value="F:transcription cis-regulatory region binding"/>
    <property type="evidence" value="ECO:0007669"/>
    <property type="project" value="TreeGrafter"/>
</dbReference>
<dbReference type="PANTHER" id="PTHR30055:SF234">
    <property type="entry name" value="HTH-TYPE TRANSCRIPTIONAL REGULATOR BETI"/>
    <property type="match status" value="1"/>
</dbReference>
<evidence type="ECO:0000259" key="5">
    <source>
        <dbReference type="PROSITE" id="PS50977"/>
    </source>
</evidence>
<feature type="DNA-binding region" description="H-T-H motif" evidence="4">
    <location>
        <begin position="25"/>
        <end position="44"/>
    </location>
</feature>
<evidence type="ECO:0000256" key="1">
    <source>
        <dbReference type="ARBA" id="ARBA00023015"/>
    </source>
</evidence>
<evidence type="ECO:0000256" key="2">
    <source>
        <dbReference type="ARBA" id="ARBA00023125"/>
    </source>
</evidence>
<dbReference type="EMBL" id="VULO01000003">
    <property type="protein sequence ID" value="MSS83737.1"/>
    <property type="molecule type" value="Genomic_DNA"/>
</dbReference>
<dbReference type="Proteomes" id="UP000470875">
    <property type="component" value="Unassembled WGS sequence"/>
</dbReference>
<dbReference type="Pfam" id="PF17937">
    <property type="entry name" value="TetR_C_28"/>
    <property type="match status" value="1"/>
</dbReference>
<feature type="domain" description="HTH tetR-type" evidence="5">
    <location>
        <begin position="2"/>
        <end position="62"/>
    </location>
</feature>
<dbReference type="Pfam" id="PF00440">
    <property type="entry name" value="TetR_N"/>
    <property type="match status" value="1"/>
</dbReference>
<dbReference type="AlphaFoldDB" id="A0A6N7VPT6"/>
<dbReference type="PRINTS" id="PR00455">
    <property type="entry name" value="HTHTETR"/>
</dbReference>
<comment type="caution">
    <text evidence="6">The sequence shown here is derived from an EMBL/GenBank/DDBJ whole genome shotgun (WGS) entry which is preliminary data.</text>
</comment>
<gene>
    <name evidence="6" type="ORF">FYJ24_02970</name>
</gene>
<organism evidence="6 7">
    <name type="scientific">Scrofimicrobium canadense</name>
    <dbReference type="NCBI Taxonomy" id="2652290"/>
    <lineage>
        <taxon>Bacteria</taxon>
        <taxon>Bacillati</taxon>
        <taxon>Actinomycetota</taxon>
        <taxon>Actinomycetes</taxon>
        <taxon>Actinomycetales</taxon>
        <taxon>Actinomycetaceae</taxon>
        <taxon>Scrofimicrobium</taxon>
    </lineage>
</organism>
<dbReference type="InterPro" id="IPR001647">
    <property type="entry name" value="HTH_TetR"/>
</dbReference>
<dbReference type="PROSITE" id="PS50977">
    <property type="entry name" value="HTH_TETR_2"/>
    <property type="match status" value="1"/>
</dbReference>
<keyword evidence="1" id="KW-0805">Transcription regulation</keyword>
<sequence>MSPTRERILDAYEAILGESGERRATMDAIAARAHVSKGGLIYHFASKEALVEGICGRLTTLVDQDVEVMRQAPEGAARYYVRASTFTDSPLDRALLAAARLQDAGYEVAREAASYADKQWLMVLREQIPNPHAAYAIKLIGDGLYFENMFTPSPIRTLGASDHESLLAVVDHLTQLD</sequence>
<dbReference type="GO" id="GO:0003700">
    <property type="term" value="F:DNA-binding transcription factor activity"/>
    <property type="evidence" value="ECO:0007669"/>
    <property type="project" value="TreeGrafter"/>
</dbReference>
<dbReference type="InterPro" id="IPR009057">
    <property type="entry name" value="Homeodomain-like_sf"/>
</dbReference>
<dbReference type="PANTHER" id="PTHR30055">
    <property type="entry name" value="HTH-TYPE TRANSCRIPTIONAL REGULATOR RUTR"/>
    <property type="match status" value="1"/>
</dbReference>
<dbReference type="InterPro" id="IPR050109">
    <property type="entry name" value="HTH-type_TetR-like_transc_reg"/>
</dbReference>
<keyword evidence="3" id="KW-0804">Transcription</keyword>
<dbReference type="RefSeq" id="WP_154543468.1">
    <property type="nucleotide sequence ID" value="NZ_VULO01000003.1"/>
</dbReference>
<keyword evidence="7" id="KW-1185">Reference proteome</keyword>
<evidence type="ECO:0000313" key="6">
    <source>
        <dbReference type="EMBL" id="MSS83737.1"/>
    </source>
</evidence>
<evidence type="ECO:0000256" key="3">
    <source>
        <dbReference type="ARBA" id="ARBA00023163"/>
    </source>
</evidence>
<proteinExistence type="predicted"/>
<evidence type="ECO:0000256" key="4">
    <source>
        <dbReference type="PROSITE-ProRule" id="PRU00335"/>
    </source>
</evidence>
<name>A0A6N7VPT6_9ACTO</name>
<accession>A0A6N7VPT6</accession>